<dbReference type="Proteomes" id="UP000265515">
    <property type="component" value="Unassembled WGS sequence"/>
</dbReference>
<feature type="region of interest" description="Disordered" evidence="1">
    <location>
        <begin position="1"/>
        <end position="22"/>
    </location>
</feature>
<evidence type="ECO:0000256" key="1">
    <source>
        <dbReference type="SAM" id="MobiDB-lite"/>
    </source>
</evidence>
<organism evidence="2 3">
    <name type="scientific">Chara braunii</name>
    <name type="common">Braun's stonewort</name>
    <dbReference type="NCBI Taxonomy" id="69332"/>
    <lineage>
        <taxon>Eukaryota</taxon>
        <taxon>Viridiplantae</taxon>
        <taxon>Streptophyta</taxon>
        <taxon>Charophyceae</taxon>
        <taxon>Charales</taxon>
        <taxon>Characeae</taxon>
        <taxon>Chara</taxon>
    </lineage>
</organism>
<proteinExistence type="predicted"/>
<comment type="caution">
    <text evidence="2">The sequence shown here is derived from an EMBL/GenBank/DDBJ whole genome shotgun (WGS) entry which is preliminary data.</text>
</comment>
<dbReference type="AlphaFoldDB" id="A0A388K358"/>
<name>A0A388K358_CHABU</name>
<sequence length="249" mass="28345">MESGAGDGYGNRSSGGTAAGKRKNARQLAFDTVADVMKTHSTVVAESVDRASKCQCDVLQRQCDIMEREARTQEKQCEVLVTRVRDRWSQRGFASAPWWIAVQMEVDVALRGWVLGRSVIFYEMQHRRGLDYSRDFRFENGVSRHEVRHYEIDVDGDTCLHLMVGFEFGRILLRQLVVFARKVGTAIPNRWAGGVDVLSDIIDLFISYVATGYAGRLHEPALYVVHAEPPFFDRDYLHGEVRIKSDDFH</sequence>
<protein>
    <submittedName>
        <fullName evidence="2">Uncharacterized protein</fullName>
    </submittedName>
</protein>
<dbReference type="EMBL" id="BFEA01000051">
    <property type="protein sequence ID" value="GBG64480.1"/>
    <property type="molecule type" value="Genomic_DNA"/>
</dbReference>
<reference evidence="2 3" key="1">
    <citation type="journal article" date="2018" name="Cell">
        <title>The Chara Genome: Secondary Complexity and Implications for Plant Terrestrialization.</title>
        <authorList>
            <person name="Nishiyama T."/>
            <person name="Sakayama H."/>
            <person name="Vries J.D."/>
            <person name="Buschmann H."/>
            <person name="Saint-Marcoux D."/>
            <person name="Ullrich K.K."/>
            <person name="Haas F.B."/>
            <person name="Vanderstraeten L."/>
            <person name="Becker D."/>
            <person name="Lang D."/>
            <person name="Vosolsobe S."/>
            <person name="Rombauts S."/>
            <person name="Wilhelmsson P.K.I."/>
            <person name="Janitza P."/>
            <person name="Kern R."/>
            <person name="Heyl A."/>
            <person name="Rumpler F."/>
            <person name="Villalobos L.I.A.C."/>
            <person name="Clay J.M."/>
            <person name="Skokan R."/>
            <person name="Toyoda A."/>
            <person name="Suzuki Y."/>
            <person name="Kagoshima H."/>
            <person name="Schijlen E."/>
            <person name="Tajeshwar N."/>
            <person name="Catarino B."/>
            <person name="Hetherington A.J."/>
            <person name="Saltykova A."/>
            <person name="Bonnot C."/>
            <person name="Breuninger H."/>
            <person name="Symeonidi A."/>
            <person name="Radhakrishnan G.V."/>
            <person name="Van Nieuwerburgh F."/>
            <person name="Deforce D."/>
            <person name="Chang C."/>
            <person name="Karol K.G."/>
            <person name="Hedrich R."/>
            <person name="Ulvskov P."/>
            <person name="Glockner G."/>
            <person name="Delwiche C.F."/>
            <person name="Petrasek J."/>
            <person name="Van de Peer Y."/>
            <person name="Friml J."/>
            <person name="Beilby M."/>
            <person name="Dolan L."/>
            <person name="Kohara Y."/>
            <person name="Sugano S."/>
            <person name="Fujiyama A."/>
            <person name="Delaux P.-M."/>
            <person name="Quint M."/>
            <person name="TheiBen G."/>
            <person name="Hagemann M."/>
            <person name="Harholt J."/>
            <person name="Dunand C."/>
            <person name="Zachgo S."/>
            <person name="Langdale J."/>
            <person name="Maumus F."/>
            <person name="Straeten D.V.D."/>
            <person name="Gould S.B."/>
            <person name="Rensing S.A."/>
        </authorList>
    </citation>
    <scope>NUCLEOTIDE SEQUENCE [LARGE SCALE GENOMIC DNA]</scope>
    <source>
        <strain evidence="2 3">S276</strain>
    </source>
</reference>
<dbReference type="Gramene" id="GBG64480">
    <property type="protein sequence ID" value="GBG64480"/>
    <property type="gene ID" value="CBR_g45176"/>
</dbReference>
<accession>A0A388K358</accession>
<evidence type="ECO:0000313" key="3">
    <source>
        <dbReference type="Proteomes" id="UP000265515"/>
    </source>
</evidence>
<evidence type="ECO:0000313" key="2">
    <source>
        <dbReference type="EMBL" id="GBG64480.1"/>
    </source>
</evidence>
<keyword evidence="3" id="KW-1185">Reference proteome</keyword>
<gene>
    <name evidence="2" type="ORF">CBR_g45176</name>
</gene>